<dbReference type="InterPro" id="IPR001453">
    <property type="entry name" value="MoaB/Mog_dom"/>
</dbReference>
<dbReference type="GO" id="GO:0061598">
    <property type="term" value="F:molybdopterin adenylyltransferase activity"/>
    <property type="evidence" value="ECO:0007669"/>
    <property type="project" value="UniProtKB-UniRule"/>
</dbReference>
<dbReference type="GO" id="GO:0099634">
    <property type="term" value="C:postsynaptic specialization membrane"/>
    <property type="evidence" value="ECO:0007669"/>
    <property type="project" value="GOC"/>
</dbReference>
<keyword evidence="6" id="KW-0479">Metal-binding</keyword>
<dbReference type="FunFam" id="3.40.980.10:FF:000001">
    <property type="entry name" value="Molybdopterin molybdenumtransferase"/>
    <property type="match status" value="1"/>
</dbReference>
<dbReference type="GO" id="GO:0098970">
    <property type="term" value="P:postsynaptic neurotransmitter receptor diffusion trapping"/>
    <property type="evidence" value="ECO:0007669"/>
    <property type="project" value="TreeGrafter"/>
</dbReference>
<dbReference type="Gene3D" id="3.40.980.10">
    <property type="entry name" value="MoaB/Mog-like domain"/>
    <property type="match status" value="2"/>
</dbReference>
<dbReference type="InterPro" id="IPR036688">
    <property type="entry name" value="MoeA_C_domain_IV_sf"/>
</dbReference>
<dbReference type="InterPro" id="IPR036135">
    <property type="entry name" value="MoeA_linker/N_sf"/>
</dbReference>
<comment type="similarity">
    <text evidence="6">Belongs to the MoeA family.</text>
</comment>
<comment type="similarity">
    <text evidence="2">In the N-terminal section; belongs to the MoaB/Mog family.</text>
</comment>
<protein>
    <recommendedName>
        <fullName evidence="4">molybdopterin adenylyltransferase</fullName>
        <ecNumber evidence="4">2.7.7.75</ecNumber>
    </recommendedName>
</protein>
<dbReference type="GO" id="GO:0005829">
    <property type="term" value="C:cytosol"/>
    <property type="evidence" value="ECO:0007669"/>
    <property type="project" value="TreeGrafter"/>
</dbReference>
<comment type="catalytic activity">
    <reaction evidence="6">
        <text>molybdopterin + ATP + H(+) = adenylyl-molybdopterin + diphosphate</text>
        <dbReference type="Rhea" id="RHEA:31331"/>
        <dbReference type="ChEBI" id="CHEBI:15378"/>
        <dbReference type="ChEBI" id="CHEBI:30616"/>
        <dbReference type="ChEBI" id="CHEBI:33019"/>
        <dbReference type="ChEBI" id="CHEBI:58698"/>
        <dbReference type="ChEBI" id="CHEBI:62727"/>
    </reaction>
</comment>
<feature type="region of interest" description="Disordered" evidence="7">
    <location>
        <begin position="252"/>
        <end position="284"/>
    </location>
</feature>
<keyword evidence="6" id="KW-0500">Molybdenum</keyword>
<dbReference type="Pfam" id="PF00994">
    <property type="entry name" value="MoCF_biosynth"/>
    <property type="match status" value="2"/>
</dbReference>
<name>A0A6F9DEL2_9ASCI</name>
<accession>A0A6F9DEL2</accession>
<evidence type="ECO:0000256" key="7">
    <source>
        <dbReference type="SAM" id="MobiDB-lite"/>
    </source>
</evidence>
<dbReference type="GO" id="GO:0007529">
    <property type="term" value="P:establishment of synaptic specificity at neuromuscular junction"/>
    <property type="evidence" value="ECO:0007669"/>
    <property type="project" value="TreeGrafter"/>
</dbReference>
<comment type="function">
    <text evidence="6">Catalyzes two steps in the biosynthesis of the molybdenum cofactor. In the first step, molybdopterin is adenylated. Subsequently, molybdate is inserted into adenylated molybdopterin and AMP is released.</text>
</comment>
<dbReference type="SUPFAM" id="SSF63867">
    <property type="entry name" value="MoeA C-terminal domain-like"/>
    <property type="match status" value="1"/>
</dbReference>
<keyword evidence="5 6" id="KW-0501">Molybdenum cofactor biosynthesis</keyword>
<dbReference type="PANTHER" id="PTHR10192">
    <property type="entry name" value="MOLYBDOPTERIN BIOSYNTHESIS PROTEIN"/>
    <property type="match status" value="1"/>
</dbReference>
<evidence type="ECO:0000313" key="9">
    <source>
        <dbReference type="EMBL" id="CAB3250580.1"/>
    </source>
</evidence>
<dbReference type="InterPro" id="IPR005110">
    <property type="entry name" value="MoeA_linker/N"/>
</dbReference>
<keyword evidence="6" id="KW-0808">Transferase</keyword>
<dbReference type="Gene3D" id="3.90.105.10">
    <property type="entry name" value="Molybdopterin biosynthesis moea protein, domain 2"/>
    <property type="match status" value="1"/>
</dbReference>
<dbReference type="EC" id="2.7.7.75" evidence="4"/>
<keyword evidence="6" id="KW-0460">Magnesium</keyword>
<dbReference type="Pfam" id="PF03453">
    <property type="entry name" value="MoeA_N"/>
    <property type="match status" value="1"/>
</dbReference>
<dbReference type="NCBIfam" id="NF045515">
    <property type="entry name" value="Glp_gephyrin"/>
    <property type="match status" value="1"/>
</dbReference>
<proteinExistence type="evidence at transcript level"/>
<dbReference type="PANTHER" id="PTHR10192:SF5">
    <property type="entry name" value="GEPHYRIN"/>
    <property type="match status" value="1"/>
</dbReference>
<dbReference type="Gene3D" id="2.170.190.11">
    <property type="entry name" value="Molybdopterin biosynthesis moea protein, domain 3"/>
    <property type="match status" value="1"/>
</dbReference>
<dbReference type="AlphaFoldDB" id="A0A6F9DEL2"/>
<dbReference type="GO" id="GO:0006777">
    <property type="term" value="P:Mo-molybdopterin cofactor biosynthetic process"/>
    <property type="evidence" value="ECO:0007669"/>
    <property type="project" value="UniProtKB-UniRule"/>
</dbReference>
<organism evidence="9">
    <name type="scientific">Phallusia mammillata</name>
    <dbReference type="NCBI Taxonomy" id="59560"/>
    <lineage>
        <taxon>Eukaryota</taxon>
        <taxon>Metazoa</taxon>
        <taxon>Chordata</taxon>
        <taxon>Tunicata</taxon>
        <taxon>Ascidiacea</taxon>
        <taxon>Phlebobranchia</taxon>
        <taxon>Ascidiidae</taxon>
        <taxon>Phallusia</taxon>
    </lineage>
</organism>
<dbReference type="UniPathway" id="UPA00344"/>
<gene>
    <name evidence="9" type="primary">Gphn-002</name>
</gene>
<dbReference type="CDD" id="cd00887">
    <property type="entry name" value="MoeA"/>
    <property type="match status" value="1"/>
</dbReference>
<comment type="similarity">
    <text evidence="3">In the C-terminal section; belongs to the MoeA family.</text>
</comment>
<dbReference type="SMART" id="SM00852">
    <property type="entry name" value="MoCF_biosynth"/>
    <property type="match status" value="2"/>
</dbReference>
<dbReference type="InterPro" id="IPR036425">
    <property type="entry name" value="MoaB/Mog-like_dom_sf"/>
</dbReference>
<dbReference type="FunFam" id="2.170.190.11:FF:000001">
    <property type="entry name" value="Molybdopterin molybdenumtransferase"/>
    <property type="match status" value="1"/>
</dbReference>
<feature type="compositionally biased region" description="Basic and acidic residues" evidence="7">
    <location>
        <begin position="264"/>
        <end position="276"/>
    </location>
</feature>
<dbReference type="SUPFAM" id="SSF63882">
    <property type="entry name" value="MoeA N-terminal region -like"/>
    <property type="match status" value="1"/>
</dbReference>
<dbReference type="GO" id="GO:0046872">
    <property type="term" value="F:metal ion binding"/>
    <property type="evidence" value="ECO:0007669"/>
    <property type="project" value="UniProtKB-UniRule"/>
</dbReference>
<sequence>MSDSSYWLKLAKLDQGTLGTSLALVNPEKKQPVLFVGILTVSTPCVKGVADDKISQRLQNKITNLTGYRVIIKVKKVVTDDITEIKNVLVNWTESLGLDLILTAGGTGFSPTDVTPEATRAVVEKEAPGFTVGMVAGALKLNPVAMLFRGICGIRRNVIILNLPDNVQASCDLLDTAMPVLPFAIGQLKSDKNYASRTTPAPVARSPQIIPSPTPSKPSHVTTPAHHVTVPSHHVTTPAHHVTVMSAVEDHHAPLPHHAPPASADHHAPTGVDTHHAPGSGIAGLLSENDIDMLTNLDAEDFEEPPERLRVVGTRPSSRGTQADSGISGLGTREQVSDVTRLTRRPRISPYPPATVDKAYSTVLANSNPLPVTTRFFKDAVDHVVAEDVRAACSIPSCATAVVDGYAVIAADMPGDVEVVSGASLGKKQGSIPYLNLGKAARVTTGAPLPPGADAVIPVEQTVILAESSDGETELRIRCKETVTPGNYVRQEGSDVKERDVVVEAGTKLDHTSIGMLPAVNVCNIRVHRLPVVAVLSVGAELVEPDTPYLQDGQTRDTNRITLLTVIRKLGIKTLDCGIVNDGPRDFIEAVTRAYKQADVVITTGGCSIGDNDYVKALISEIGATLQFGRVAIKPGAPTAFATLETPLGKKLFFALPGVPSPALVAYYVLVSPCLRKLSGVKNPSSTIIKVKLSADVYLSDVPEYQRAILRWDETDPVAYAEVTGRQVISRFLSMVSANALLILPPRSDTISVVKRGSVVNAMIVGKV</sequence>
<comment type="catalytic activity">
    <reaction evidence="6">
        <text>adenylyl-molybdopterin + molybdate = Mo-molybdopterin + AMP + H(+)</text>
        <dbReference type="Rhea" id="RHEA:35047"/>
        <dbReference type="ChEBI" id="CHEBI:15378"/>
        <dbReference type="ChEBI" id="CHEBI:36264"/>
        <dbReference type="ChEBI" id="CHEBI:62727"/>
        <dbReference type="ChEBI" id="CHEBI:71302"/>
        <dbReference type="ChEBI" id="CHEBI:456215"/>
    </reaction>
</comment>
<feature type="domain" description="MoaB/Mog" evidence="8">
    <location>
        <begin position="37"/>
        <end position="184"/>
    </location>
</feature>
<dbReference type="GO" id="GO:0072579">
    <property type="term" value="P:glycine receptor clustering"/>
    <property type="evidence" value="ECO:0007669"/>
    <property type="project" value="TreeGrafter"/>
</dbReference>
<feature type="domain" description="MoaB/Mog" evidence="8">
    <location>
        <begin position="534"/>
        <end position="677"/>
    </location>
</feature>
<evidence type="ECO:0000256" key="1">
    <source>
        <dbReference type="ARBA" id="ARBA00005046"/>
    </source>
</evidence>
<dbReference type="InterPro" id="IPR038987">
    <property type="entry name" value="MoeA-like"/>
</dbReference>
<evidence type="ECO:0000256" key="3">
    <source>
        <dbReference type="ARBA" id="ARBA00008339"/>
    </source>
</evidence>
<evidence type="ECO:0000256" key="5">
    <source>
        <dbReference type="ARBA" id="ARBA00023150"/>
    </source>
</evidence>
<evidence type="ECO:0000256" key="4">
    <source>
        <dbReference type="ARBA" id="ARBA00012509"/>
    </source>
</evidence>
<comment type="pathway">
    <text evidence="1 6">Cofactor biosynthesis; molybdopterin biosynthesis.</text>
</comment>
<dbReference type="Gene3D" id="2.40.340.10">
    <property type="entry name" value="MoeA, C-terminal, domain IV"/>
    <property type="match status" value="1"/>
</dbReference>
<dbReference type="EMBL" id="LR785556">
    <property type="protein sequence ID" value="CAB3250580.1"/>
    <property type="molecule type" value="mRNA"/>
</dbReference>
<evidence type="ECO:0000256" key="6">
    <source>
        <dbReference type="RuleBase" id="RU365090"/>
    </source>
</evidence>
<dbReference type="GO" id="GO:0097112">
    <property type="term" value="P:gamma-aminobutyric acid receptor clustering"/>
    <property type="evidence" value="ECO:0007669"/>
    <property type="project" value="TreeGrafter"/>
</dbReference>
<reference evidence="9" key="1">
    <citation type="submission" date="2020-04" db="EMBL/GenBank/DDBJ databases">
        <authorList>
            <person name="Neveu A P."/>
        </authorList>
    </citation>
    <scope>NUCLEOTIDE SEQUENCE</scope>
    <source>
        <tissue evidence="9">Whole embryo</tissue>
    </source>
</reference>
<feature type="region of interest" description="Disordered" evidence="7">
    <location>
        <begin position="195"/>
        <end position="225"/>
    </location>
</feature>
<dbReference type="InterPro" id="IPR005111">
    <property type="entry name" value="MoeA_C_domain_IV"/>
</dbReference>
<dbReference type="CDD" id="cd00886">
    <property type="entry name" value="MogA_MoaB"/>
    <property type="match status" value="1"/>
</dbReference>
<evidence type="ECO:0000256" key="2">
    <source>
        <dbReference type="ARBA" id="ARBA00007589"/>
    </source>
</evidence>
<dbReference type="Pfam" id="PF03454">
    <property type="entry name" value="MoeA_C"/>
    <property type="match status" value="1"/>
</dbReference>
<dbReference type="GO" id="GO:0030425">
    <property type="term" value="C:dendrite"/>
    <property type="evidence" value="ECO:0007669"/>
    <property type="project" value="TreeGrafter"/>
</dbReference>
<evidence type="ECO:0000259" key="8">
    <source>
        <dbReference type="SMART" id="SM00852"/>
    </source>
</evidence>
<dbReference type="GO" id="GO:0061599">
    <property type="term" value="F:molybdopterin molybdotransferase activity"/>
    <property type="evidence" value="ECO:0007669"/>
    <property type="project" value="UniProtKB-UniRule"/>
</dbReference>
<dbReference type="GO" id="GO:0005524">
    <property type="term" value="F:ATP binding"/>
    <property type="evidence" value="ECO:0007669"/>
    <property type="project" value="UniProtKB-UniRule"/>
</dbReference>
<comment type="cofactor">
    <cofactor evidence="6">
        <name>Mg(2+)</name>
        <dbReference type="ChEBI" id="CHEBI:18420"/>
    </cofactor>
</comment>
<dbReference type="SUPFAM" id="SSF53218">
    <property type="entry name" value="Molybdenum cofactor biosynthesis proteins"/>
    <property type="match status" value="2"/>
</dbReference>